<proteinExistence type="predicted"/>
<organism evidence="3 4">
    <name type="scientific">Emiliania huxleyi (strain CCMP1516)</name>
    <dbReference type="NCBI Taxonomy" id="280463"/>
    <lineage>
        <taxon>Eukaryota</taxon>
        <taxon>Haptista</taxon>
        <taxon>Haptophyta</taxon>
        <taxon>Prymnesiophyceae</taxon>
        <taxon>Isochrysidales</taxon>
        <taxon>Noelaerhabdaceae</taxon>
        <taxon>Emiliania</taxon>
    </lineage>
</organism>
<dbReference type="SMART" id="SM00100">
    <property type="entry name" value="cNMP"/>
    <property type="match status" value="1"/>
</dbReference>
<dbReference type="HOGENOM" id="CLU_802743_0_0_1"/>
<dbReference type="PROSITE" id="PS50042">
    <property type="entry name" value="CNMP_BINDING_3"/>
    <property type="match status" value="1"/>
</dbReference>
<feature type="domain" description="Cyclic nucleotide-binding" evidence="2">
    <location>
        <begin position="90"/>
        <end position="199"/>
    </location>
</feature>
<feature type="region of interest" description="Disordered" evidence="1">
    <location>
        <begin position="39"/>
        <end position="66"/>
    </location>
</feature>
<dbReference type="KEGG" id="ehx:EMIHUDRAFT_211095"/>
<reference evidence="3" key="2">
    <citation type="submission" date="2024-10" db="UniProtKB">
        <authorList>
            <consortium name="EnsemblProtists"/>
        </authorList>
    </citation>
    <scope>IDENTIFICATION</scope>
</reference>
<dbReference type="InterPro" id="IPR018490">
    <property type="entry name" value="cNMP-bd_dom_sf"/>
</dbReference>
<dbReference type="SUPFAM" id="SSF51206">
    <property type="entry name" value="cAMP-binding domain-like"/>
    <property type="match status" value="1"/>
</dbReference>
<dbReference type="GeneID" id="17262146"/>
<dbReference type="AlphaFoldDB" id="A0A0D3IXQ6"/>
<protein>
    <recommendedName>
        <fullName evidence="2">Cyclic nucleotide-binding domain-containing protein</fullName>
    </recommendedName>
</protein>
<evidence type="ECO:0000313" key="3">
    <source>
        <dbReference type="EnsemblProtists" id="EOD16041"/>
    </source>
</evidence>
<evidence type="ECO:0000256" key="1">
    <source>
        <dbReference type="SAM" id="MobiDB-lite"/>
    </source>
</evidence>
<dbReference type="EnsemblProtists" id="EOD16041">
    <property type="protein sequence ID" value="EOD16041"/>
    <property type="gene ID" value="EMIHUDRAFT_211095"/>
</dbReference>
<feature type="compositionally biased region" description="Pro residues" evidence="1">
    <location>
        <begin position="324"/>
        <end position="339"/>
    </location>
</feature>
<keyword evidence="4" id="KW-1185">Reference proteome</keyword>
<name>A0A0D3IXQ6_EMIH1</name>
<feature type="region of interest" description="Disordered" evidence="1">
    <location>
        <begin position="324"/>
        <end position="346"/>
    </location>
</feature>
<reference evidence="4" key="1">
    <citation type="journal article" date="2013" name="Nature">
        <title>Pan genome of the phytoplankton Emiliania underpins its global distribution.</title>
        <authorList>
            <person name="Read B.A."/>
            <person name="Kegel J."/>
            <person name="Klute M.J."/>
            <person name="Kuo A."/>
            <person name="Lefebvre S.C."/>
            <person name="Maumus F."/>
            <person name="Mayer C."/>
            <person name="Miller J."/>
            <person name="Monier A."/>
            <person name="Salamov A."/>
            <person name="Young J."/>
            <person name="Aguilar M."/>
            <person name="Claverie J.M."/>
            <person name="Frickenhaus S."/>
            <person name="Gonzalez K."/>
            <person name="Herman E.K."/>
            <person name="Lin Y.C."/>
            <person name="Napier J."/>
            <person name="Ogata H."/>
            <person name="Sarno A.F."/>
            <person name="Shmutz J."/>
            <person name="Schroeder D."/>
            <person name="de Vargas C."/>
            <person name="Verret F."/>
            <person name="von Dassow P."/>
            <person name="Valentin K."/>
            <person name="Van de Peer Y."/>
            <person name="Wheeler G."/>
            <person name="Dacks J.B."/>
            <person name="Delwiche C.F."/>
            <person name="Dyhrman S.T."/>
            <person name="Glockner G."/>
            <person name="John U."/>
            <person name="Richards T."/>
            <person name="Worden A.Z."/>
            <person name="Zhang X."/>
            <person name="Grigoriev I.V."/>
            <person name="Allen A.E."/>
            <person name="Bidle K."/>
            <person name="Borodovsky M."/>
            <person name="Bowler C."/>
            <person name="Brownlee C."/>
            <person name="Cock J.M."/>
            <person name="Elias M."/>
            <person name="Gladyshev V.N."/>
            <person name="Groth M."/>
            <person name="Guda C."/>
            <person name="Hadaegh A."/>
            <person name="Iglesias-Rodriguez M.D."/>
            <person name="Jenkins J."/>
            <person name="Jones B.M."/>
            <person name="Lawson T."/>
            <person name="Leese F."/>
            <person name="Lindquist E."/>
            <person name="Lobanov A."/>
            <person name="Lomsadze A."/>
            <person name="Malik S.B."/>
            <person name="Marsh M.E."/>
            <person name="Mackinder L."/>
            <person name="Mock T."/>
            <person name="Mueller-Roeber B."/>
            <person name="Pagarete A."/>
            <person name="Parker M."/>
            <person name="Probert I."/>
            <person name="Quesneville H."/>
            <person name="Raines C."/>
            <person name="Rensing S.A."/>
            <person name="Riano-Pachon D.M."/>
            <person name="Richier S."/>
            <person name="Rokitta S."/>
            <person name="Shiraiwa Y."/>
            <person name="Soanes D.M."/>
            <person name="van der Giezen M."/>
            <person name="Wahlund T.M."/>
            <person name="Williams B."/>
            <person name="Wilson W."/>
            <person name="Wolfe G."/>
            <person name="Wurch L.L."/>
        </authorList>
    </citation>
    <scope>NUCLEOTIDE SEQUENCE</scope>
</reference>
<dbReference type="PaxDb" id="2903-EOD16041"/>
<dbReference type="RefSeq" id="XP_005768470.1">
    <property type="nucleotide sequence ID" value="XM_005768413.1"/>
</dbReference>
<dbReference type="InterPro" id="IPR000595">
    <property type="entry name" value="cNMP-bd_dom"/>
</dbReference>
<accession>A0A0D3IXQ6</accession>
<evidence type="ECO:0000313" key="4">
    <source>
        <dbReference type="Proteomes" id="UP000013827"/>
    </source>
</evidence>
<dbReference type="Proteomes" id="UP000013827">
    <property type="component" value="Unassembled WGS sequence"/>
</dbReference>
<sequence length="346" mass="36555">MHVSGAEAEGSLLRSLHLLSSQRYLRNLLDEVSRRPLQYSEAEPAGSSNAAAMRPSASAPSLRSPADSEAAAGLDAGVAATLASLRDDPLFSAWRDSALNALARLMRPRLLQRYDVLWRERAPASAFYIIASGSIELRQRQPSMEGEAATRDVSVCKPGDLIGHAALVLRPRGCPIKRQCVAMAAERTWLLGVSRPDLEACAPVREALFWHGSGRRAEALEIAAMLRRSASPLFGEASPSDLLELAGRFAFGQQLQAAGAAPACFSILVAGTVAMSRTAADGADSAWTLTEASASPFLGEEVVLAGYSPAAPVRWAAVLPAQYPPASSPTLPPPSPVPGSTPLVRE</sequence>
<dbReference type="Pfam" id="PF00027">
    <property type="entry name" value="cNMP_binding"/>
    <property type="match status" value="1"/>
</dbReference>
<evidence type="ECO:0000259" key="2">
    <source>
        <dbReference type="PROSITE" id="PS50042"/>
    </source>
</evidence>
<dbReference type="CDD" id="cd00038">
    <property type="entry name" value="CAP_ED"/>
    <property type="match status" value="1"/>
</dbReference>
<dbReference type="Gene3D" id="2.60.120.10">
    <property type="entry name" value="Jelly Rolls"/>
    <property type="match status" value="1"/>
</dbReference>
<feature type="compositionally biased region" description="Low complexity" evidence="1">
    <location>
        <begin position="47"/>
        <end position="66"/>
    </location>
</feature>
<dbReference type="InterPro" id="IPR014710">
    <property type="entry name" value="RmlC-like_jellyroll"/>
</dbReference>